<dbReference type="SMART" id="SM00530">
    <property type="entry name" value="HTH_XRE"/>
    <property type="match status" value="1"/>
</dbReference>
<dbReference type="Proteomes" id="UP000219743">
    <property type="component" value="Unassembled WGS sequence"/>
</dbReference>
<dbReference type="Gene3D" id="1.10.260.40">
    <property type="entry name" value="lambda repressor-like DNA-binding domains"/>
    <property type="match status" value="1"/>
</dbReference>
<evidence type="ECO:0000313" key="2">
    <source>
        <dbReference type="EMBL" id="PFD16683.1"/>
    </source>
</evidence>
<evidence type="ECO:0000313" key="3">
    <source>
        <dbReference type="Proteomes" id="UP000219743"/>
    </source>
</evidence>
<name>A0A9X6VG60_BACCE</name>
<dbReference type="GO" id="GO:0003677">
    <property type="term" value="F:DNA binding"/>
    <property type="evidence" value="ECO:0007669"/>
    <property type="project" value="InterPro"/>
</dbReference>
<sequence length="78" mass="8652">MVNIPKDGSTVLRMVRESKGLTIQDVSRTSKVPENTLYGIEVGKSGVNAKRAKAISLCLQEPLEYLFEPNTYSAKKDH</sequence>
<dbReference type="EMBL" id="NTRC01000030">
    <property type="protein sequence ID" value="PFD16683.1"/>
    <property type="molecule type" value="Genomic_DNA"/>
</dbReference>
<dbReference type="CDD" id="cd00093">
    <property type="entry name" value="HTH_XRE"/>
    <property type="match status" value="1"/>
</dbReference>
<dbReference type="SUPFAM" id="SSF47413">
    <property type="entry name" value="lambda repressor-like DNA-binding domains"/>
    <property type="match status" value="1"/>
</dbReference>
<gene>
    <name evidence="2" type="ORF">CN263_26290</name>
</gene>
<reference evidence="2 3" key="1">
    <citation type="submission" date="2017-09" db="EMBL/GenBank/DDBJ databases">
        <title>Large-scale bioinformatics analysis of Bacillus genomes uncovers conserved roles of natural products in bacterial physiology.</title>
        <authorList>
            <consortium name="Agbiome Team Llc"/>
            <person name="Bleich R.M."/>
            <person name="Kirk G.J."/>
            <person name="Santa Maria K.C."/>
            <person name="Allen S.E."/>
            <person name="Farag S."/>
            <person name="Shank E.A."/>
            <person name="Bowers A."/>
        </authorList>
    </citation>
    <scope>NUCLEOTIDE SEQUENCE [LARGE SCALE GENOMIC DNA]</scope>
    <source>
        <strain evidence="2 3">AFS024404</strain>
    </source>
</reference>
<dbReference type="Pfam" id="PF01381">
    <property type="entry name" value="HTH_3"/>
    <property type="match status" value="1"/>
</dbReference>
<evidence type="ECO:0000259" key="1">
    <source>
        <dbReference type="PROSITE" id="PS50943"/>
    </source>
</evidence>
<protein>
    <submittedName>
        <fullName evidence="2">XRE family transcriptional regulator</fullName>
    </submittedName>
</protein>
<dbReference type="InterPro" id="IPR010982">
    <property type="entry name" value="Lambda_DNA-bd_dom_sf"/>
</dbReference>
<dbReference type="InterPro" id="IPR001387">
    <property type="entry name" value="Cro/C1-type_HTH"/>
</dbReference>
<feature type="domain" description="HTH cro/C1-type" evidence="1">
    <location>
        <begin position="12"/>
        <end position="66"/>
    </location>
</feature>
<organism evidence="2 3">
    <name type="scientific">Bacillus cereus</name>
    <dbReference type="NCBI Taxonomy" id="1396"/>
    <lineage>
        <taxon>Bacteria</taxon>
        <taxon>Bacillati</taxon>
        <taxon>Bacillota</taxon>
        <taxon>Bacilli</taxon>
        <taxon>Bacillales</taxon>
        <taxon>Bacillaceae</taxon>
        <taxon>Bacillus</taxon>
        <taxon>Bacillus cereus group</taxon>
    </lineage>
</organism>
<dbReference type="PROSITE" id="PS50943">
    <property type="entry name" value="HTH_CROC1"/>
    <property type="match status" value="1"/>
</dbReference>
<dbReference type="RefSeq" id="WP_000247234.1">
    <property type="nucleotide sequence ID" value="NZ_NTRC01000030.1"/>
</dbReference>
<comment type="caution">
    <text evidence="2">The sequence shown here is derived from an EMBL/GenBank/DDBJ whole genome shotgun (WGS) entry which is preliminary data.</text>
</comment>
<accession>A0A9X6VG60</accession>
<proteinExistence type="predicted"/>
<dbReference type="AlphaFoldDB" id="A0A9X6VG60"/>